<dbReference type="PANTHER" id="PTHR36066:SF8">
    <property type="entry name" value="TRANSCRIPTION FACTOR SAC51"/>
    <property type="match status" value="1"/>
</dbReference>
<dbReference type="AlphaFoldDB" id="A0AAD7KWA2"/>
<gene>
    <name evidence="1" type="ORF">O6P43_031651</name>
</gene>
<organism evidence="1 2">
    <name type="scientific">Quillaja saponaria</name>
    <name type="common">Soap bark tree</name>
    <dbReference type="NCBI Taxonomy" id="32244"/>
    <lineage>
        <taxon>Eukaryota</taxon>
        <taxon>Viridiplantae</taxon>
        <taxon>Streptophyta</taxon>
        <taxon>Embryophyta</taxon>
        <taxon>Tracheophyta</taxon>
        <taxon>Spermatophyta</taxon>
        <taxon>Magnoliopsida</taxon>
        <taxon>eudicotyledons</taxon>
        <taxon>Gunneridae</taxon>
        <taxon>Pentapetalae</taxon>
        <taxon>rosids</taxon>
        <taxon>fabids</taxon>
        <taxon>Fabales</taxon>
        <taxon>Quillajaceae</taxon>
        <taxon>Quillaja</taxon>
    </lineage>
</organism>
<accession>A0AAD7KWA2</accession>
<sequence length="300" mass="33598">MEETNEAHELLQCLPTCFRTPQVNSKPCFRETHCGMSDKTTVKAMQTMKSGTVQKKLFIFDYSGNKTRLIYSPSLPLVQNLITAAKKFPQGYNVNEAGQATKMDQNDPSKYSLLEECNENHMANEESEMHEDTEEINALLYSDDEVEDYNDDDEVMSTGHSPLATVESYVKQEKLDSMTEAVTCSAGKCKRQKLIDGGYNRSSPLYTTNSVQLDEANDCVSDAESKYSSRRNCGARLTQEMDSTVGNARLGKDKISGTLRLLESIIPGVKGKHPLLIIDEAIEYLKSLMPDTNTIDLEYH</sequence>
<name>A0AAD7KWA2_QUISA</name>
<evidence type="ECO:0000313" key="2">
    <source>
        <dbReference type="Proteomes" id="UP001163823"/>
    </source>
</evidence>
<dbReference type="EMBL" id="JARAOO010000013">
    <property type="protein sequence ID" value="KAJ7946763.1"/>
    <property type="molecule type" value="Genomic_DNA"/>
</dbReference>
<comment type="caution">
    <text evidence="1">The sequence shown here is derived from an EMBL/GenBank/DDBJ whole genome shotgun (WGS) entry which is preliminary data.</text>
</comment>
<reference evidence="1" key="1">
    <citation type="journal article" date="2023" name="Science">
        <title>Elucidation of the pathway for biosynthesis of saponin adjuvants from the soapbark tree.</title>
        <authorList>
            <person name="Reed J."/>
            <person name="Orme A."/>
            <person name="El-Demerdash A."/>
            <person name="Owen C."/>
            <person name="Martin L.B.B."/>
            <person name="Misra R.C."/>
            <person name="Kikuchi S."/>
            <person name="Rejzek M."/>
            <person name="Martin A.C."/>
            <person name="Harkess A."/>
            <person name="Leebens-Mack J."/>
            <person name="Louveau T."/>
            <person name="Stephenson M.J."/>
            <person name="Osbourn A."/>
        </authorList>
    </citation>
    <scope>NUCLEOTIDE SEQUENCE</scope>
    <source>
        <strain evidence="1">S10</strain>
    </source>
</reference>
<keyword evidence="2" id="KW-1185">Reference proteome</keyword>
<dbReference type="PANTHER" id="PTHR36066">
    <property type="entry name" value="TRANSCRIPTION FACTOR BHLH145"/>
    <property type="match status" value="1"/>
</dbReference>
<evidence type="ECO:0000313" key="1">
    <source>
        <dbReference type="EMBL" id="KAJ7946763.1"/>
    </source>
</evidence>
<dbReference type="Proteomes" id="UP001163823">
    <property type="component" value="Chromosome 13"/>
</dbReference>
<dbReference type="KEGG" id="qsa:O6P43_031651"/>
<dbReference type="InterPro" id="IPR037546">
    <property type="entry name" value="SAC51-like"/>
</dbReference>
<proteinExistence type="predicted"/>
<protein>
    <submittedName>
        <fullName evidence="1">Transcription factor</fullName>
    </submittedName>
</protein>